<dbReference type="InterPro" id="IPR001296">
    <property type="entry name" value="Glyco_trans_1"/>
</dbReference>
<dbReference type="Pfam" id="PF00534">
    <property type="entry name" value="Glycos_transf_1"/>
    <property type="match status" value="1"/>
</dbReference>
<accession>A0AAX6BFS5</accession>
<name>A0AAX6BFS5_PRIMG</name>
<evidence type="ECO:0000313" key="3">
    <source>
        <dbReference type="EMBL" id="GMG72634.1"/>
    </source>
</evidence>
<dbReference type="Pfam" id="PF13439">
    <property type="entry name" value="Glyco_transf_4"/>
    <property type="match status" value="1"/>
</dbReference>
<protein>
    <submittedName>
        <fullName evidence="3">Glycosyltransferase</fullName>
    </submittedName>
</protein>
<feature type="domain" description="Glycosyl transferase family 1" evidence="1">
    <location>
        <begin position="163"/>
        <end position="311"/>
    </location>
</feature>
<dbReference type="Gene3D" id="3.40.50.2000">
    <property type="entry name" value="Glycogen Phosphorylase B"/>
    <property type="match status" value="2"/>
</dbReference>
<comment type="caution">
    <text evidence="3">The sequence shown here is derived from an EMBL/GenBank/DDBJ whole genome shotgun (WGS) entry which is preliminary data.</text>
</comment>
<proteinExistence type="predicted"/>
<dbReference type="AlphaFoldDB" id="A0AAX6BFS5"/>
<gene>
    <name evidence="3" type="ORF">ShirakiTB12_11020</name>
</gene>
<evidence type="ECO:0000313" key="4">
    <source>
        <dbReference type="Proteomes" id="UP001165240"/>
    </source>
</evidence>
<organism evidence="3 4">
    <name type="scientific">Priestia megaterium</name>
    <name type="common">Bacillus megaterium</name>
    <dbReference type="NCBI Taxonomy" id="1404"/>
    <lineage>
        <taxon>Bacteria</taxon>
        <taxon>Bacillati</taxon>
        <taxon>Bacillota</taxon>
        <taxon>Bacilli</taxon>
        <taxon>Bacillales</taxon>
        <taxon>Bacillaceae</taxon>
        <taxon>Priestia</taxon>
    </lineage>
</organism>
<sequence>MLREATPLWKDKGIASSILSTGNSIGIYAEELQSAGYKVTHIPFYKNFKHFWEFYKFVKSNRFDVVHIHTERANIFYSILAKLAKTKRIIRTIHSMFKFKGLLKIRKIIERFVVRLLGVQQVSIGNVVEQNESEQYHNQTQVVFNWIDTSKFKFIDKDEKLLHKNNLGIPYQKFVVLSIGNCSEVKNHTEIFKTIKELVNEGIYKDILYLHIGKEDICQTERKLAIELGIQEYVKFIGFAEDVRPFLYASDLFIMPSLYEGFGIAGLEALSTGLPCIFSDNSGLLEFKPYMQEVFYVQPTYIEIKKCVEKFIVGNLESNYERRKKNVAVAKQKYDVHIGAKKYINLYEGT</sequence>
<evidence type="ECO:0000259" key="1">
    <source>
        <dbReference type="Pfam" id="PF00534"/>
    </source>
</evidence>
<dbReference type="GO" id="GO:0016757">
    <property type="term" value="F:glycosyltransferase activity"/>
    <property type="evidence" value="ECO:0007669"/>
    <property type="project" value="InterPro"/>
</dbReference>
<dbReference type="EMBL" id="BSYK01000001">
    <property type="protein sequence ID" value="GMG72634.1"/>
    <property type="molecule type" value="Genomic_DNA"/>
</dbReference>
<dbReference type="Proteomes" id="UP001165240">
    <property type="component" value="Unassembled WGS sequence"/>
</dbReference>
<dbReference type="PANTHER" id="PTHR12526:SF630">
    <property type="entry name" value="GLYCOSYLTRANSFERASE"/>
    <property type="match status" value="1"/>
</dbReference>
<feature type="domain" description="Glycosyltransferase subfamily 4-like N-terminal" evidence="2">
    <location>
        <begin position="43"/>
        <end position="116"/>
    </location>
</feature>
<dbReference type="InterPro" id="IPR028098">
    <property type="entry name" value="Glyco_trans_4-like_N"/>
</dbReference>
<dbReference type="SUPFAM" id="SSF53756">
    <property type="entry name" value="UDP-Glycosyltransferase/glycogen phosphorylase"/>
    <property type="match status" value="1"/>
</dbReference>
<evidence type="ECO:0000259" key="2">
    <source>
        <dbReference type="Pfam" id="PF13439"/>
    </source>
</evidence>
<reference evidence="3" key="1">
    <citation type="journal article" date="2024" name="Appl Microbiol">
        <title>Effect of kuratsuki Bacillus and Priestia on Taste of Sake.</title>
        <authorList>
            <person name="Kobayashi K."/>
            <person name="Nishida H."/>
        </authorList>
    </citation>
    <scope>NUCLEOTIDE SEQUENCE</scope>
    <source>
        <strain evidence="3">B-12</strain>
    </source>
</reference>
<dbReference type="PANTHER" id="PTHR12526">
    <property type="entry name" value="GLYCOSYLTRANSFERASE"/>
    <property type="match status" value="1"/>
</dbReference>